<evidence type="ECO:0000256" key="1">
    <source>
        <dbReference type="SAM" id="Phobius"/>
    </source>
</evidence>
<dbReference type="InterPro" id="IPR010640">
    <property type="entry name" value="Low_temperature_requirement_A"/>
</dbReference>
<evidence type="ECO:0000313" key="2">
    <source>
        <dbReference type="EMBL" id="GFJ95825.1"/>
    </source>
</evidence>
<reference evidence="2 3" key="1">
    <citation type="submission" date="2020-03" db="EMBL/GenBank/DDBJ databases">
        <title>Whole genome shotgun sequence of Phytohabitans rumicis NBRC 108638.</title>
        <authorList>
            <person name="Komaki H."/>
            <person name="Tamura T."/>
        </authorList>
    </citation>
    <scope>NUCLEOTIDE SEQUENCE [LARGE SCALE GENOMIC DNA]</scope>
    <source>
        <strain evidence="2 3">NBRC 108638</strain>
    </source>
</reference>
<name>A0A6V8LSV2_9ACTN</name>
<proteinExistence type="predicted"/>
<protein>
    <submittedName>
        <fullName evidence="2">Low temperature requirement protein LtrA</fullName>
    </submittedName>
</protein>
<feature type="transmembrane region" description="Helical" evidence="1">
    <location>
        <begin position="273"/>
        <end position="296"/>
    </location>
</feature>
<feature type="transmembrane region" description="Helical" evidence="1">
    <location>
        <begin position="333"/>
        <end position="352"/>
    </location>
</feature>
<organism evidence="2 3">
    <name type="scientific">Phytohabitans rumicis</name>
    <dbReference type="NCBI Taxonomy" id="1076125"/>
    <lineage>
        <taxon>Bacteria</taxon>
        <taxon>Bacillati</taxon>
        <taxon>Actinomycetota</taxon>
        <taxon>Actinomycetes</taxon>
        <taxon>Micromonosporales</taxon>
        <taxon>Micromonosporaceae</taxon>
    </lineage>
</organism>
<dbReference type="Proteomes" id="UP000482960">
    <property type="component" value="Unassembled WGS sequence"/>
</dbReference>
<keyword evidence="1" id="KW-0472">Membrane</keyword>
<dbReference type="Pfam" id="PF06772">
    <property type="entry name" value="LtrA"/>
    <property type="match status" value="1"/>
</dbReference>
<feature type="transmembrane region" description="Helical" evidence="1">
    <location>
        <begin position="308"/>
        <end position="326"/>
    </location>
</feature>
<feature type="transmembrane region" description="Helical" evidence="1">
    <location>
        <begin position="98"/>
        <end position="116"/>
    </location>
</feature>
<dbReference type="EMBL" id="BLPG01000002">
    <property type="protein sequence ID" value="GFJ95825.1"/>
    <property type="molecule type" value="Genomic_DNA"/>
</dbReference>
<keyword evidence="1" id="KW-0812">Transmembrane</keyword>
<feature type="transmembrane region" description="Helical" evidence="1">
    <location>
        <begin position="232"/>
        <end position="252"/>
    </location>
</feature>
<feature type="transmembrane region" description="Helical" evidence="1">
    <location>
        <begin position="205"/>
        <end position="226"/>
    </location>
</feature>
<accession>A0A6V8LSV2</accession>
<feature type="transmembrane region" description="Helical" evidence="1">
    <location>
        <begin position="72"/>
        <end position="92"/>
    </location>
</feature>
<feature type="transmembrane region" description="Helical" evidence="1">
    <location>
        <begin position="150"/>
        <end position="167"/>
    </location>
</feature>
<feature type="transmembrane region" description="Helical" evidence="1">
    <location>
        <begin position="12"/>
        <end position="31"/>
    </location>
</feature>
<feature type="transmembrane region" description="Helical" evidence="1">
    <location>
        <begin position="37"/>
        <end position="60"/>
    </location>
</feature>
<comment type="caution">
    <text evidence="2">The sequence shown here is derived from an EMBL/GenBank/DDBJ whole genome shotgun (WGS) entry which is preliminary data.</text>
</comment>
<keyword evidence="3" id="KW-1185">Reference proteome</keyword>
<dbReference type="PANTHER" id="PTHR36840:SF1">
    <property type="entry name" value="BLL5714 PROTEIN"/>
    <property type="match status" value="1"/>
</dbReference>
<feature type="transmembrane region" description="Helical" evidence="1">
    <location>
        <begin position="128"/>
        <end position="144"/>
    </location>
</feature>
<dbReference type="PANTHER" id="PTHR36840">
    <property type="entry name" value="BLL5714 PROTEIN"/>
    <property type="match status" value="1"/>
</dbReference>
<sequence length="399" mass="42829">MTGGKRVSWVELYFDLIFVFAVAQVAHAIVAEPQWGRVAAALGLFATLWWTWIGYAVLYNRQADDRQPLHRLFVLAGTVPCGIAATQAHQVFEKHPAGFALALAGARVVLSVAYLLGARGAPLARRAGMGFAASAVIFAVSAAVPAPRCYPLWALALLQEVAALLLGERRRAERGLSRADRLRAMFAPPKDAATAVDAAHLSERFGLFMIILLGELVITVGAAALDRPQQDSAYWLSMGGGLVLAGALWWVYFDTVAGVNERLLSMSGGNPALAYSLYAAGHFTPAFALLLVVAGVNLSLHEEPPGMASWFVAVGLTVYFGGARVFSSLPRRWWARPLRLAAIAATVNLGWLNQVLSAPGVVVVATVWTIGAAVAVSLLRRNMLRRLGEDPVAFFRDTD</sequence>
<reference evidence="2 3" key="2">
    <citation type="submission" date="2020-03" db="EMBL/GenBank/DDBJ databases">
        <authorList>
            <person name="Ichikawa N."/>
            <person name="Kimura A."/>
            <person name="Kitahashi Y."/>
            <person name="Uohara A."/>
        </authorList>
    </citation>
    <scope>NUCLEOTIDE SEQUENCE [LARGE SCALE GENOMIC DNA]</scope>
    <source>
        <strain evidence="2 3">NBRC 108638</strain>
    </source>
</reference>
<feature type="transmembrane region" description="Helical" evidence="1">
    <location>
        <begin position="358"/>
        <end position="379"/>
    </location>
</feature>
<evidence type="ECO:0000313" key="3">
    <source>
        <dbReference type="Proteomes" id="UP000482960"/>
    </source>
</evidence>
<keyword evidence="1" id="KW-1133">Transmembrane helix</keyword>
<dbReference type="AlphaFoldDB" id="A0A6V8LSV2"/>
<dbReference type="RefSeq" id="WP_173085190.1">
    <property type="nucleotide sequence ID" value="NZ_BAABJB010000019.1"/>
</dbReference>
<gene>
    <name evidence="2" type="ORF">Prum_094670</name>
</gene>